<evidence type="ECO:0000256" key="1">
    <source>
        <dbReference type="SAM" id="Phobius"/>
    </source>
</evidence>
<evidence type="ECO:0008006" key="4">
    <source>
        <dbReference type="Google" id="ProtNLM"/>
    </source>
</evidence>
<feature type="transmembrane region" description="Helical" evidence="1">
    <location>
        <begin position="55"/>
        <end position="76"/>
    </location>
</feature>
<dbReference type="STRING" id="1555112.LIP_2947"/>
<sequence>MLLDFMVLGILAGWLRGGRIRNVADLELRWIPAILAAFLLQFAFGAAAGRGLSGVAAYAPYIYLLSFVLLLGAFWMNREKPELLVMGAGVFSNFLVIAANGGKMPVLTEAVLRLGGARAVSRMEAGAELFHQLTGASTRLAFLGDWMTLPPPYPRPVIFSLGDVLIGVGIFLLMQRAMVPRRRTEPA</sequence>
<keyword evidence="1" id="KW-1133">Transmembrane helix</keyword>
<dbReference type="EMBL" id="AP014924">
    <property type="protein sequence ID" value="BAS28776.1"/>
    <property type="molecule type" value="Genomic_DNA"/>
</dbReference>
<keyword evidence="1" id="KW-0472">Membrane</keyword>
<feature type="transmembrane region" description="Helical" evidence="1">
    <location>
        <begin position="28"/>
        <end position="49"/>
    </location>
</feature>
<dbReference type="Pfam" id="PF17248">
    <property type="entry name" value="DUF5317"/>
    <property type="match status" value="1"/>
</dbReference>
<dbReference type="KEGG" id="lpil:LIP_2947"/>
<gene>
    <name evidence="2" type="ORF">LIP_2947</name>
</gene>
<reference evidence="3" key="1">
    <citation type="submission" date="2015-07" db="EMBL/GenBank/DDBJ databases">
        <title>Complete genome sequence and phylogenetic analysis of Limnochorda pilosa.</title>
        <authorList>
            <person name="Watanabe M."/>
            <person name="Kojima H."/>
            <person name="Fukui M."/>
        </authorList>
    </citation>
    <scope>NUCLEOTIDE SEQUENCE [LARGE SCALE GENOMIC DNA]</scope>
    <source>
        <strain evidence="3">HC45</strain>
    </source>
</reference>
<feature type="transmembrane region" description="Helical" evidence="1">
    <location>
        <begin position="157"/>
        <end position="174"/>
    </location>
</feature>
<dbReference type="OrthoDB" id="37447at2"/>
<organism evidence="2 3">
    <name type="scientific">Limnochorda pilosa</name>
    <dbReference type="NCBI Taxonomy" id="1555112"/>
    <lineage>
        <taxon>Bacteria</taxon>
        <taxon>Bacillati</taxon>
        <taxon>Bacillota</taxon>
        <taxon>Limnochordia</taxon>
        <taxon>Limnochordales</taxon>
        <taxon>Limnochordaceae</taxon>
        <taxon>Limnochorda</taxon>
    </lineage>
</organism>
<feature type="transmembrane region" description="Helical" evidence="1">
    <location>
        <begin position="83"/>
        <end position="102"/>
    </location>
</feature>
<reference evidence="3" key="2">
    <citation type="journal article" date="2016" name="Int. J. Syst. Evol. Microbiol.">
        <title>Complete genome sequence and cell structure of Limnochorda pilosa, a Gram-negative spore-former within the phylum Firmicutes.</title>
        <authorList>
            <person name="Watanabe M."/>
            <person name="Kojima H."/>
            <person name="Fukui M."/>
        </authorList>
    </citation>
    <scope>NUCLEOTIDE SEQUENCE [LARGE SCALE GENOMIC DNA]</scope>
    <source>
        <strain evidence="3">HC45</strain>
    </source>
</reference>
<keyword evidence="3" id="KW-1185">Reference proteome</keyword>
<dbReference type="AlphaFoldDB" id="A0A0K2SNU6"/>
<evidence type="ECO:0000313" key="3">
    <source>
        <dbReference type="Proteomes" id="UP000065807"/>
    </source>
</evidence>
<evidence type="ECO:0000313" key="2">
    <source>
        <dbReference type="EMBL" id="BAS28776.1"/>
    </source>
</evidence>
<keyword evidence="1" id="KW-0812">Transmembrane</keyword>
<proteinExistence type="predicted"/>
<dbReference type="Proteomes" id="UP000065807">
    <property type="component" value="Chromosome"/>
</dbReference>
<dbReference type="InterPro" id="IPR035168">
    <property type="entry name" value="DUF5317"/>
</dbReference>
<protein>
    <recommendedName>
        <fullName evidence="4">DUF5317 domain-containing protein</fullName>
    </recommendedName>
</protein>
<name>A0A0K2SNU6_LIMPI</name>
<accession>A0A0K2SNU6</accession>
<dbReference type="RefSeq" id="WP_068139616.1">
    <property type="nucleotide sequence ID" value="NZ_AP014924.1"/>
</dbReference>